<gene>
    <name evidence="1" type="ORF">WCV65_13370</name>
</gene>
<evidence type="ECO:0000313" key="1">
    <source>
        <dbReference type="EMBL" id="WXB95551.1"/>
    </source>
</evidence>
<dbReference type="EMBL" id="CP147407">
    <property type="protein sequence ID" value="WXB95551.1"/>
    <property type="molecule type" value="Genomic_DNA"/>
</dbReference>
<dbReference type="Proteomes" id="UP001377337">
    <property type="component" value="Chromosome"/>
</dbReference>
<dbReference type="RefSeq" id="WP_035403964.1">
    <property type="nucleotide sequence ID" value="NZ_CP147407.1"/>
</dbReference>
<proteinExistence type="predicted"/>
<sequence>MSNQKGTFVISLDFEMHWGVADLFTSDEYRDRLMGARRGIPKILNKFNQYDIHATWATVGFLFASSKKELQSYTPDLKPMYRNEKLSPYRLFNEIGNNEQEDPLHYAPSIIEHIKEYKNQEIGTHTFSHYYCLEKGQSRESFEADLMAAAKIASDKNVTLKSIVFPRNQFNEEYLMQCEKAGISSIRGTEDSWIYKPGTRCSESSLKRAIRLADAYINLTGSNTYLIEPFNGTDILNIKASRFLRPWNKKFSFLEPLKINRIKRSMTYAAKKKEVFHLWWHPHNFGFNQKENLQNLESILDHFKKLNKEYGMQSSNMGELAELISKRYEKAV</sequence>
<evidence type="ECO:0000313" key="2">
    <source>
        <dbReference type="Proteomes" id="UP001377337"/>
    </source>
</evidence>
<dbReference type="InterPro" id="IPR011330">
    <property type="entry name" value="Glyco_hydro/deAcase_b/a-brl"/>
</dbReference>
<keyword evidence="2" id="KW-1185">Reference proteome</keyword>
<dbReference type="SUPFAM" id="SSF88713">
    <property type="entry name" value="Glycoside hydrolase/deacetylase"/>
    <property type="match status" value="1"/>
</dbReference>
<dbReference type="Gene3D" id="3.20.20.370">
    <property type="entry name" value="Glycoside hydrolase/deacetylase"/>
    <property type="match status" value="1"/>
</dbReference>
<protein>
    <submittedName>
        <fullName evidence="1">Polysaccharide deacetylase family protein</fullName>
    </submittedName>
</protein>
<reference evidence="1 2" key="1">
    <citation type="submission" date="2024-02" db="EMBL/GenBank/DDBJ databases">
        <title>Seven novel Bacillus-like species.</title>
        <authorList>
            <person name="Liu G."/>
        </authorList>
    </citation>
    <scope>NUCLEOTIDE SEQUENCE [LARGE SCALE GENOMIC DNA]</scope>
    <source>
        <strain evidence="1 2">FJAT-52054</strain>
    </source>
</reference>
<accession>A0ABZ2NE25</accession>
<organism evidence="1 2">
    <name type="scientific">Metabacillus sediminis</name>
    <dbReference type="NCBI Taxonomy" id="3117746"/>
    <lineage>
        <taxon>Bacteria</taxon>
        <taxon>Bacillati</taxon>
        <taxon>Bacillota</taxon>
        <taxon>Bacilli</taxon>
        <taxon>Bacillales</taxon>
        <taxon>Bacillaceae</taxon>
        <taxon>Metabacillus</taxon>
    </lineage>
</organism>
<dbReference type="CDD" id="cd10929">
    <property type="entry name" value="CE4_u5"/>
    <property type="match status" value="1"/>
</dbReference>
<name>A0ABZ2NE25_9BACI</name>